<gene>
    <name evidence="1" type="ORF">P7122_03030</name>
</gene>
<evidence type="ECO:0000313" key="2">
    <source>
        <dbReference type="Proteomes" id="UP001529085"/>
    </source>
</evidence>
<protein>
    <recommendedName>
        <fullName evidence="3">DUF1508 domain-containing protein</fullName>
    </recommendedName>
</protein>
<evidence type="ECO:0000313" key="1">
    <source>
        <dbReference type="EMBL" id="MDG4714831.1"/>
    </source>
</evidence>
<proteinExistence type="predicted"/>
<dbReference type="Proteomes" id="UP001529085">
    <property type="component" value="Unassembled WGS sequence"/>
</dbReference>
<dbReference type="EMBL" id="JARSBN010000001">
    <property type="protein sequence ID" value="MDG4714831.1"/>
    <property type="molecule type" value="Genomic_DNA"/>
</dbReference>
<keyword evidence="2" id="KW-1185">Reference proteome</keyword>
<dbReference type="RefSeq" id="WP_278004292.1">
    <property type="nucleotide sequence ID" value="NZ_JARSBN010000001.1"/>
</dbReference>
<name>A0ABT6FYH1_9FLAO</name>
<evidence type="ECO:0008006" key="3">
    <source>
        <dbReference type="Google" id="ProtNLM"/>
    </source>
</evidence>
<sequence>MSSRKVTIRKNKTDYSKIRVTSNGAFYMRSSDIFNNKKESLSLLEKLAKALENYKTNTAKPEIKAKVNA</sequence>
<organism evidence="1 2">
    <name type="scientific">Winogradskyella marincola</name>
    <dbReference type="NCBI Taxonomy" id="3037795"/>
    <lineage>
        <taxon>Bacteria</taxon>
        <taxon>Pseudomonadati</taxon>
        <taxon>Bacteroidota</taxon>
        <taxon>Flavobacteriia</taxon>
        <taxon>Flavobacteriales</taxon>
        <taxon>Flavobacteriaceae</taxon>
        <taxon>Winogradskyella</taxon>
    </lineage>
</organism>
<accession>A0ABT6FYH1</accession>
<comment type="caution">
    <text evidence="1">The sequence shown here is derived from an EMBL/GenBank/DDBJ whole genome shotgun (WGS) entry which is preliminary data.</text>
</comment>
<reference evidence="1 2" key="1">
    <citation type="submission" date="2023-03" db="EMBL/GenBank/DDBJ databases">
        <title>Strain YYF002 represents a novel species in the genus Winogradskyella isolated from seawater.</title>
        <authorList>
            <person name="Fu Z.-Y."/>
        </authorList>
    </citation>
    <scope>NUCLEOTIDE SEQUENCE [LARGE SCALE GENOMIC DNA]</scope>
    <source>
        <strain evidence="1 2">YYF002</strain>
    </source>
</reference>